<reference evidence="1 2" key="2">
    <citation type="journal article" date="2022" name="Mol. Ecol. Resour.">
        <title>The genomes of chicory, endive, great burdock and yacon provide insights into Asteraceae paleo-polyploidization history and plant inulin production.</title>
        <authorList>
            <person name="Fan W."/>
            <person name="Wang S."/>
            <person name="Wang H."/>
            <person name="Wang A."/>
            <person name="Jiang F."/>
            <person name="Liu H."/>
            <person name="Zhao H."/>
            <person name="Xu D."/>
            <person name="Zhang Y."/>
        </authorList>
    </citation>
    <scope>NUCLEOTIDE SEQUENCE [LARGE SCALE GENOMIC DNA]</scope>
    <source>
        <strain evidence="2">cv. Niubang</strain>
    </source>
</reference>
<evidence type="ECO:0000313" key="2">
    <source>
        <dbReference type="Proteomes" id="UP001055879"/>
    </source>
</evidence>
<reference evidence="2" key="1">
    <citation type="journal article" date="2022" name="Mol. Ecol. Resour.">
        <title>The genomes of chicory, endive, great burdock and yacon provide insights into Asteraceae palaeo-polyploidization history and plant inulin production.</title>
        <authorList>
            <person name="Fan W."/>
            <person name="Wang S."/>
            <person name="Wang H."/>
            <person name="Wang A."/>
            <person name="Jiang F."/>
            <person name="Liu H."/>
            <person name="Zhao H."/>
            <person name="Xu D."/>
            <person name="Zhang Y."/>
        </authorList>
    </citation>
    <scope>NUCLEOTIDE SEQUENCE [LARGE SCALE GENOMIC DNA]</scope>
    <source>
        <strain evidence="2">cv. Niubang</strain>
    </source>
</reference>
<organism evidence="1 2">
    <name type="scientific">Arctium lappa</name>
    <name type="common">Greater burdock</name>
    <name type="synonym">Lappa major</name>
    <dbReference type="NCBI Taxonomy" id="4217"/>
    <lineage>
        <taxon>Eukaryota</taxon>
        <taxon>Viridiplantae</taxon>
        <taxon>Streptophyta</taxon>
        <taxon>Embryophyta</taxon>
        <taxon>Tracheophyta</taxon>
        <taxon>Spermatophyta</taxon>
        <taxon>Magnoliopsida</taxon>
        <taxon>eudicotyledons</taxon>
        <taxon>Gunneridae</taxon>
        <taxon>Pentapetalae</taxon>
        <taxon>asterids</taxon>
        <taxon>campanulids</taxon>
        <taxon>Asterales</taxon>
        <taxon>Asteraceae</taxon>
        <taxon>Carduoideae</taxon>
        <taxon>Cardueae</taxon>
        <taxon>Arctiinae</taxon>
        <taxon>Arctium</taxon>
    </lineage>
</organism>
<protein>
    <submittedName>
        <fullName evidence="1">Uncharacterized protein</fullName>
    </submittedName>
</protein>
<dbReference type="EMBL" id="CM042058">
    <property type="protein sequence ID" value="KAI3684493.1"/>
    <property type="molecule type" value="Genomic_DNA"/>
</dbReference>
<proteinExistence type="predicted"/>
<name>A0ACB8YGC9_ARCLA</name>
<keyword evidence="2" id="KW-1185">Reference proteome</keyword>
<comment type="caution">
    <text evidence="1">The sequence shown here is derived from an EMBL/GenBank/DDBJ whole genome shotgun (WGS) entry which is preliminary data.</text>
</comment>
<dbReference type="Proteomes" id="UP001055879">
    <property type="component" value="Linkage Group LG12"/>
</dbReference>
<sequence length="299" mass="33436">MKEARIAALSIVCKKKVMWELDQGEETRAGGGNARRLTTCMVAIGFTFLQDTCLEWFGSFRTESGLGLDLGVQNQDLGLEWWAQIATKLPGRSDNEIKNFWNSCLKKKLIKQGIDPNTHKPIITAPKEVNENMITSFACKQKNSQSSSLSSSSMATATHELDQAFHMNNNGGLTNNLFLGELEMGMDPIDLHCNLLAQYQQMNCETSSSSFDLSDNSTSRMIMDSFVKEEEGNANQWQELQAVRANYNNAGDFMTLGREAQLAKGWSDFAHNNARDFSIYQMGILSETLLGEYLDFFAN</sequence>
<gene>
    <name evidence="1" type="ORF">L6452_33717</name>
</gene>
<evidence type="ECO:0000313" key="1">
    <source>
        <dbReference type="EMBL" id="KAI3684493.1"/>
    </source>
</evidence>
<accession>A0ACB8YGC9</accession>